<dbReference type="Pfam" id="PF13155">
    <property type="entry name" value="Toprim_2"/>
    <property type="match status" value="1"/>
</dbReference>
<dbReference type="Gene3D" id="3.90.580.10">
    <property type="entry name" value="Zinc finger, CHC2-type domain"/>
    <property type="match status" value="1"/>
</dbReference>
<evidence type="ECO:0000313" key="3">
    <source>
        <dbReference type="Proteomes" id="UP000753802"/>
    </source>
</evidence>
<reference evidence="2 3" key="1">
    <citation type="submission" date="2020-01" db="EMBL/GenBank/DDBJ databases">
        <title>Genome analysis.</title>
        <authorList>
            <person name="Wu S."/>
            <person name="Wang G."/>
        </authorList>
    </citation>
    <scope>NUCLEOTIDE SEQUENCE [LARGE SCALE GENOMIC DNA]</scope>
    <source>
        <strain evidence="2 3">SYL130</strain>
    </source>
</reference>
<accession>A0ABW9ZRP8</accession>
<dbReference type="InterPro" id="IPR002694">
    <property type="entry name" value="Znf_CHC2"/>
</dbReference>
<dbReference type="InterPro" id="IPR036977">
    <property type="entry name" value="DNA_primase_Znf_CHC2"/>
</dbReference>
<dbReference type="SUPFAM" id="SSF57783">
    <property type="entry name" value="Zinc beta-ribbon"/>
    <property type="match status" value="1"/>
</dbReference>
<keyword evidence="3" id="KW-1185">Reference proteome</keyword>
<dbReference type="Proteomes" id="UP000753802">
    <property type="component" value="Unassembled WGS sequence"/>
</dbReference>
<feature type="domain" description="Zinc finger CHC2-type" evidence="1">
    <location>
        <begin position="24"/>
        <end position="94"/>
    </location>
</feature>
<sequence length="305" mass="35861">MNCREFNQQDIVDYLLFLGHKPAKINGNDHWYLSPFRNEQTPSFKVNRKFNVWYDHGLQKGGKLVDFGVLFYNCTVNELLHKLTHQDNFSFQQQNPHERVASFSGAGEKEKIIVVDARHPIRLLSLQEYLQFRKIPLEIANRFCKEVDFNLYDRKYTVIGFQNSAGGYELRSANFKGSSSPKEVTLIGKDISKEIAVFEGFMDFLSYQAIHWRKFIMLPKQQPNFLILNSIGFLEKIKPRLEQHPSIHLYLDRDNKGLMVTKEVVALGRKYRDESTIYKNHKDLNEFLMNQNPEQRQSQRSGMRF</sequence>
<protein>
    <submittedName>
        <fullName evidence="2">DNA primase</fullName>
    </submittedName>
</protein>
<organism evidence="2 3">
    <name type="scientific">Sediminibacterium roseum</name>
    <dbReference type="NCBI Taxonomy" id="1978412"/>
    <lineage>
        <taxon>Bacteria</taxon>
        <taxon>Pseudomonadati</taxon>
        <taxon>Bacteroidota</taxon>
        <taxon>Chitinophagia</taxon>
        <taxon>Chitinophagales</taxon>
        <taxon>Chitinophagaceae</taxon>
        <taxon>Sediminibacterium</taxon>
    </lineage>
</organism>
<dbReference type="Pfam" id="PF01807">
    <property type="entry name" value="Zn_ribbon_DnaG"/>
    <property type="match status" value="1"/>
</dbReference>
<proteinExistence type="predicted"/>
<comment type="caution">
    <text evidence="2">The sequence shown here is derived from an EMBL/GenBank/DDBJ whole genome shotgun (WGS) entry which is preliminary data.</text>
</comment>
<name>A0ABW9ZRP8_9BACT</name>
<dbReference type="EMBL" id="JAACJS010000011">
    <property type="protein sequence ID" value="NCI49787.1"/>
    <property type="molecule type" value="Genomic_DNA"/>
</dbReference>
<evidence type="ECO:0000259" key="1">
    <source>
        <dbReference type="Pfam" id="PF01807"/>
    </source>
</evidence>
<gene>
    <name evidence="2" type="ORF">GWC95_07630</name>
</gene>
<dbReference type="Gene3D" id="3.40.1360.10">
    <property type="match status" value="1"/>
</dbReference>
<evidence type="ECO:0000313" key="2">
    <source>
        <dbReference type="EMBL" id="NCI49787.1"/>
    </source>
</evidence>
<dbReference type="RefSeq" id="WP_161818095.1">
    <property type="nucleotide sequence ID" value="NZ_JAACJS010000011.1"/>
</dbReference>